<dbReference type="RefSeq" id="WP_143487127.1">
    <property type="nucleotide sequence ID" value="NZ_VJOY01000003.1"/>
</dbReference>
<dbReference type="Proteomes" id="UP000315235">
    <property type="component" value="Unassembled WGS sequence"/>
</dbReference>
<comment type="caution">
    <text evidence="1">The sequence shown here is derived from an EMBL/GenBank/DDBJ whole genome shotgun (WGS) entry which is preliminary data.</text>
</comment>
<organism evidence="1 2">
    <name type="scientific">Pseudomonas mangiferae</name>
    <dbReference type="NCBI Taxonomy" id="2593654"/>
    <lineage>
        <taxon>Bacteria</taxon>
        <taxon>Pseudomonadati</taxon>
        <taxon>Pseudomonadota</taxon>
        <taxon>Gammaproteobacteria</taxon>
        <taxon>Pseudomonadales</taxon>
        <taxon>Pseudomonadaceae</taxon>
        <taxon>Pseudomonas</taxon>
    </lineage>
</organism>
<accession>A0A553H1W2</accession>
<evidence type="ECO:0000313" key="1">
    <source>
        <dbReference type="EMBL" id="TRX75735.1"/>
    </source>
</evidence>
<sequence length="77" mass="8279">MASEYWLVVALVVFYLALQRQLGGTRGRELDDAAMLPFADDEAAARRVERATGRSRTGCGCRGTCDGGCPGRMDLPA</sequence>
<proteinExistence type="predicted"/>
<evidence type="ECO:0000313" key="2">
    <source>
        <dbReference type="Proteomes" id="UP000315235"/>
    </source>
</evidence>
<reference evidence="1 2" key="1">
    <citation type="submission" date="2019-07" db="EMBL/GenBank/DDBJ databases">
        <title>Pseudomonas mangiferae sp. nov., isolated from bark of mango tree in Thailand.</title>
        <authorList>
            <person name="Srisuk N."/>
            <person name="Anurat P."/>
        </authorList>
    </citation>
    <scope>NUCLEOTIDE SEQUENCE [LARGE SCALE GENOMIC DNA]</scope>
    <source>
        <strain evidence="1 2">DMKU_BBB3-04</strain>
    </source>
</reference>
<dbReference type="AlphaFoldDB" id="A0A553H1W2"/>
<name>A0A553H1W2_9PSED</name>
<protein>
    <submittedName>
        <fullName evidence="1">Cbb3-type cytochrome c oxidase subunit 3</fullName>
    </submittedName>
</protein>
<dbReference type="EMBL" id="VJOY01000003">
    <property type="protein sequence ID" value="TRX75735.1"/>
    <property type="molecule type" value="Genomic_DNA"/>
</dbReference>
<gene>
    <name evidence="1" type="ORF">FM069_04670</name>
</gene>
<keyword evidence="2" id="KW-1185">Reference proteome</keyword>